<dbReference type="InterPro" id="IPR008929">
    <property type="entry name" value="Chondroitin_lyas"/>
</dbReference>
<dbReference type="Pfam" id="PF07940">
    <property type="entry name" value="Hepar_II_III_C"/>
    <property type="match status" value="1"/>
</dbReference>
<evidence type="ECO:0000256" key="1">
    <source>
        <dbReference type="ARBA" id="ARBA00004196"/>
    </source>
</evidence>
<keyword evidence="2" id="KW-0732">Signal</keyword>
<feature type="signal peptide" evidence="2">
    <location>
        <begin position="1"/>
        <end position="34"/>
    </location>
</feature>
<dbReference type="OrthoDB" id="9793856at2"/>
<sequence length="805" mass="88995" precursor="true">MRISVRDCRVCPLQRIPAAALAGMLLVASSPAMPDRARVEEIARMLPERPVGVGPSISDRRAWNGLARQKAFAATVDRAKAMASRPIPELTDELYLEFSETGSRAEWEVVANRRRSRLRTLVLAECIRDDGLFLEPLEDLIRSICATKTWVMPAHDRSLKNFEGESVTIDLRSSSIAWDLAMTDYLLNRNLATDVRELIGEEVRRRVLDPFARSLGDAGKHGNWWIDGANNWNAVCHAGVVGAALALEPDRGRRAAYIAAAEENLRHFLGGFGEDGYCSEGLGYWNYGFGHFILLTESVRQVTESGVDFFAMHGVREAAAFPLGLEISGGVYPAFADCGVAAKPAAHYVRYIRSRMQWFEADTAEETDEQDGDEGRGSGTAVLGPLAETLMFAFPEKWSEAPVAGADGQVQLDPLRTWFEASGVLISRVADTPFGVAVKGGHNAEHHNHNDVGSYIVVVEDRPVLLDPGPEVYTARTFSQQRYVSAVLNSFGHPVPVVAGQLQRRGRKAAGRVVRSDFTDERDTLIVDMTAAYAAESLETLERTFILDRTGKGAFTVSDHVEFAVPDHFETAVIFQGRKIDQAAGDFVLVHEDSLLRVRIDAGGLPFTTRKQRIEEDHKVPGPLRRLGIRLEEPVEEAVVTVRIQPAELTDFVESNGLLPNGNFELRAVGWSILDEGMGTIVKKDAGEGTWSLRVRDRRENDGSSIYSPLFPVRPKQDYELRGIARHLEGEGLGVYVRYYDADGEMMSDLRKEGALGALSPSDEWEPFSFSFEGEGDAAYARIWIHSYNSAEVDVLIDDLAVEED</sequence>
<dbReference type="GO" id="GO:0016829">
    <property type="term" value="F:lyase activity"/>
    <property type="evidence" value="ECO:0007669"/>
    <property type="project" value="InterPro"/>
</dbReference>
<dbReference type="SUPFAM" id="SSF49785">
    <property type="entry name" value="Galactose-binding domain-like"/>
    <property type="match status" value="1"/>
</dbReference>
<dbReference type="Gene3D" id="2.60.120.260">
    <property type="entry name" value="Galactose-binding domain-like"/>
    <property type="match status" value="1"/>
</dbReference>
<protein>
    <submittedName>
        <fullName evidence="4">Heparinase</fullName>
    </submittedName>
</protein>
<dbReference type="AlphaFoldDB" id="A0A0G3EKE7"/>
<evidence type="ECO:0000313" key="4">
    <source>
        <dbReference type="EMBL" id="AKJ64649.1"/>
    </source>
</evidence>
<evidence type="ECO:0000259" key="3">
    <source>
        <dbReference type="Pfam" id="PF07940"/>
    </source>
</evidence>
<dbReference type="KEGG" id="vbl:L21SP4_01402"/>
<feature type="chain" id="PRO_5005184128" evidence="2">
    <location>
        <begin position="35"/>
        <end position="805"/>
    </location>
</feature>
<dbReference type="Gene3D" id="1.50.10.100">
    <property type="entry name" value="Chondroitin AC/alginate lyase"/>
    <property type="match status" value="1"/>
</dbReference>
<comment type="subcellular location">
    <subcellularLocation>
        <location evidence="1">Cell envelope</location>
    </subcellularLocation>
</comment>
<dbReference type="Proteomes" id="UP000035268">
    <property type="component" value="Chromosome"/>
</dbReference>
<evidence type="ECO:0000313" key="5">
    <source>
        <dbReference type="Proteomes" id="UP000035268"/>
    </source>
</evidence>
<gene>
    <name evidence="4" type="ORF">L21SP4_01402</name>
</gene>
<dbReference type="RefSeq" id="WP_052881957.1">
    <property type="nucleotide sequence ID" value="NZ_CP010904.1"/>
</dbReference>
<accession>A0A0G3EKE7</accession>
<dbReference type="InterPro" id="IPR012480">
    <property type="entry name" value="Hepar_II_III_C"/>
</dbReference>
<reference evidence="5" key="1">
    <citation type="submission" date="2015-02" db="EMBL/GenBank/DDBJ databases">
        <title>Description and complete genome sequence of the first cultured representative of the subdivision 5 of the Verrucomicrobia phylum.</title>
        <authorList>
            <person name="Spring S."/>
            <person name="Bunk B."/>
            <person name="Sproer C."/>
            <person name="Klenk H.-P."/>
        </authorList>
    </citation>
    <scope>NUCLEOTIDE SEQUENCE [LARGE SCALE GENOMIC DNA]</scope>
    <source>
        <strain evidence="5">L21-Fru-AB</strain>
    </source>
</reference>
<dbReference type="STRING" id="1307763.L21SP4_01402"/>
<dbReference type="EMBL" id="CP010904">
    <property type="protein sequence ID" value="AKJ64649.1"/>
    <property type="molecule type" value="Genomic_DNA"/>
</dbReference>
<proteinExistence type="predicted"/>
<feature type="domain" description="Heparinase II/III-like C-terminal" evidence="3">
    <location>
        <begin position="437"/>
        <end position="569"/>
    </location>
</feature>
<name>A0A0G3EKE7_9BACT</name>
<dbReference type="SUPFAM" id="SSF48230">
    <property type="entry name" value="Chondroitin AC/alginate lyase"/>
    <property type="match status" value="1"/>
</dbReference>
<keyword evidence="5" id="KW-1185">Reference proteome</keyword>
<dbReference type="GO" id="GO:0030313">
    <property type="term" value="C:cell envelope"/>
    <property type="evidence" value="ECO:0007669"/>
    <property type="project" value="UniProtKB-SubCell"/>
</dbReference>
<dbReference type="InterPro" id="IPR008979">
    <property type="entry name" value="Galactose-bd-like_sf"/>
</dbReference>
<reference evidence="4 5" key="2">
    <citation type="journal article" date="2016" name="ISME J.">
        <title>Characterization of the first cultured representative of Verrucomicrobia subdivision 5 indicates the proposal of a novel phylum.</title>
        <authorList>
            <person name="Spring S."/>
            <person name="Bunk B."/>
            <person name="Sproer C."/>
            <person name="Schumann P."/>
            <person name="Rohde M."/>
            <person name="Tindall B.J."/>
            <person name="Klenk H.P."/>
        </authorList>
    </citation>
    <scope>NUCLEOTIDE SEQUENCE [LARGE SCALE GENOMIC DNA]</scope>
    <source>
        <strain evidence="4 5">L21-Fru-AB</strain>
    </source>
</reference>
<evidence type="ECO:0000256" key="2">
    <source>
        <dbReference type="SAM" id="SignalP"/>
    </source>
</evidence>
<dbReference type="Gene3D" id="2.70.98.70">
    <property type="match status" value="1"/>
</dbReference>
<organism evidence="4 5">
    <name type="scientific">Kiritimatiella glycovorans</name>
    <dbReference type="NCBI Taxonomy" id="1307763"/>
    <lineage>
        <taxon>Bacteria</taxon>
        <taxon>Pseudomonadati</taxon>
        <taxon>Kiritimatiellota</taxon>
        <taxon>Kiritimatiellia</taxon>
        <taxon>Kiritimatiellales</taxon>
        <taxon>Kiritimatiellaceae</taxon>
        <taxon>Kiritimatiella</taxon>
    </lineage>
</organism>